<evidence type="ECO:0000313" key="2">
    <source>
        <dbReference type="Proteomes" id="UP000305948"/>
    </source>
</evidence>
<dbReference type="STRING" id="5364.A0A5C3N7I8"/>
<sequence length="483" mass="54833">MRQQTQSMADTQLRTALENMRYKSCTEADIKFLQTRIAGKSDSKPKLYDSRFRHVSLITARNIHRDKVNLLGARQFADDIGETLTEFCSLDKWKNSHGSRSKKHRRTQKTVHASDIIPDETKRILWNMPHNDSSHVAGKLYLCKGMPVLIKKNIATECCVTNGAEARVVSWHHNEINGVNILESLFVELINPPTRVQLDGLPPNVVPIIRDSVEIECKMPNDTVERIVRQQVPILPNFAMTDYASQGRTRPNNVVDLNNCLNHQSYYTCLSRSASADGTISVQGFDPKKIMGGASGYLRQEFRELEILDHITDLRYHGTLPSHITGHRRNTLVRAYQNWKKSRCPPNIHPAIKWDATNPFPLIEESKSDVYAAGNTSKNITSASTTHTETQIVSTKETQPNDLPPVALAPQGFIWSSAYSCAYDALLTIIYNLWKENPRKWTSRLKLNDHMKSVVEGFNDISNGQSSMEQCRDRLQARMHNID</sequence>
<accession>A0A5C3N7I8</accession>
<protein>
    <submittedName>
        <fullName evidence="1">Uncharacterized protein</fullName>
    </submittedName>
</protein>
<reference evidence="1 2" key="1">
    <citation type="journal article" date="2019" name="Nat. Ecol. Evol.">
        <title>Megaphylogeny resolves global patterns of mushroom evolution.</title>
        <authorList>
            <person name="Varga T."/>
            <person name="Krizsan K."/>
            <person name="Foldi C."/>
            <person name="Dima B."/>
            <person name="Sanchez-Garcia M."/>
            <person name="Sanchez-Ramirez S."/>
            <person name="Szollosi G.J."/>
            <person name="Szarkandi J.G."/>
            <person name="Papp V."/>
            <person name="Albert L."/>
            <person name="Andreopoulos W."/>
            <person name="Angelini C."/>
            <person name="Antonin V."/>
            <person name="Barry K.W."/>
            <person name="Bougher N.L."/>
            <person name="Buchanan P."/>
            <person name="Buyck B."/>
            <person name="Bense V."/>
            <person name="Catcheside P."/>
            <person name="Chovatia M."/>
            <person name="Cooper J."/>
            <person name="Damon W."/>
            <person name="Desjardin D."/>
            <person name="Finy P."/>
            <person name="Geml J."/>
            <person name="Haridas S."/>
            <person name="Hughes K."/>
            <person name="Justo A."/>
            <person name="Karasinski D."/>
            <person name="Kautmanova I."/>
            <person name="Kiss B."/>
            <person name="Kocsube S."/>
            <person name="Kotiranta H."/>
            <person name="LaButti K.M."/>
            <person name="Lechner B.E."/>
            <person name="Liimatainen K."/>
            <person name="Lipzen A."/>
            <person name="Lukacs Z."/>
            <person name="Mihaltcheva S."/>
            <person name="Morgado L.N."/>
            <person name="Niskanen T."/>
            <person name="Noordeloos M.E."/>
            <person name="Ohm R.A."/>
            <person name="Ortiz-Santana B."/>
            <person name="Ovrebo C."/>
            <person name="Racz N."/>
            <person name="Riley R."/>
            <person name="Savchenko A."/>
            <person name="Shiryaev A."/>
            <person name="Soop K."/>
            <person name="Spirin V."/>
            <person name="Szebenyi C."/>
            <person name="Tomsovsky M."/>
            <person name="Tulloss R.E."/>
            <person name="Uehling J."/>
            <person name="Grigoriev I.V."/>
            <person name="Vagvolgyi C."/>
            <person name="Papp T."/>
            <person name="Martin F.M."/>
            <person name="Miettinen O."/>
            <person name="Hibbett D.S."/>
            <person name="Nagy L.G."/>
        </authorList>
    </citation>
    <scope>NUCLEOTIDE SEQUENCE [LARGE SCALE GENOMIC DNA]</scope>
    <source>
        <strain evidence="1 2">OMC1185</strain>
    </source>
</reference>
<keyword evidence="2" id="KW-1185">Reference proteome</keyword>
<dbReference type="OrthoDB" id="3247165at2759"/>
<dbReference type="Proteomes" id="UP000305948">
    <property type="component" value="Unassembled WGS sequence"/>
</dbReference>
<dbReference type="EMBL" id="ML213507">
    <property type="protein sequence ID" value="TFK53320.1"/>
    <property type="molecule type" value="Genomic_DNA"/>
</dbReference>
<evidence type="ECO:0000313" key="1">
    <source>
        <dbReference type="EMBL" id="TFK53320.1"/>
    </source>
</evidence>
<dbReference type="AlphaFoldDB" id="A0A5C3N7I8"/>
<name>A0A5C3N7I8_9AGAM</name>
<dbReference type="SUPFAM" id="SSF52540">
    <property type="entry name" value="P-loop containing nucleoside triphosphate hydrolases"/>
    <property type="match status" value="1"/>
</dbReference>
<organism evidence="1 2">
    <name type="scientific">Heliocybe sulcata</name>
    <dbReference type="NCBI Taxonomy" id="5364"/>
    <lineage>
        <taxon>Eukaryota</taxon>
        <taxon>Fungi</taxon>
        <taxon>Dikarya</taxon>
        <taxon>Basidiomycota</taxon>
        <taxon>Agaricomycotina</taxon>
        <taxon>Agaricomycetes</taxon>
        <taxon>Gloeophyllales</taxon>
        <taxon>Gloeophyllaceae</taxon>
        <taxon>Heliocybe</taxon>
    </lineage>
</organism>
<dbReference type="InterPro" id="IPR027417">
    <property type="entry name" value="P-loop_NTPase"/>
</dbReference>
<proteinExistence type="predicted"/>
<gene>
    <name evidence="1" type="ORF">OE88DRAFT_1711381</name>
</gene>